<dbReference type="KEGG" id="lpil:LIP_0276"/>
<sequence length="416" mass="45344">MSDGFFARRLAEAHARSVGIRRLLEQAGVAVEEVCTPSDLARLPVTPKEHLSAMQREDPPFGGFLAAPLHQVKRVFMSPGPIYDVEGAEAGFWHSREALVAAGFGPGDVVINTFSYHLSPASFLVEAGLHELGATVIPAGVGSKEQQVQVMREAGATGYTGVPSYLLALLEEAERQVGQGRAAAPPGSDPRTGLRLRKAWFTAEKLDESLRQRLQDVYGIDAYQGYGTAELGMLAYECVERRGMHLVDAVVVELLDPATREPVPDGTPGEVVVTSLGETYPLVRLGTGDLSSVLPGDCACGRPSPRLSGILGRVGEAVKVRGMFLYPHHLRELLSRFPELTAVHGRVDREEHRDVLHLAFAADPLPDPDRAQDLRERIVAQAREVTRVRPDRIDFLPPDALPQGRLLEDARAWEAR</sequence>
<dbReference type="STRING" id="1555112.LIP_0276"/>
<protein>
    <submittedName>
        <fullName evidence="2">Putative phenylacetate-coenzyme A ligase</fullName>
    </submittedName>
</protein>
<dbReference type="Gene3D" id="3.40.50.12780">
    <property type="entry name" value="N-terminal domain of ligase-like"/>
    <property type="match status" value="1"/>
</dbReference>
<feature type="domain" description="AMP-dependent synthetase/ligase" evidence="1">
    <location>
        <begin position="103"/>
        <end position="274"/>
    </location>
</feature>
<dbReference type="Pfam" id="PF00501">
    <property type="entry name" value="AMP-binding"/>
    <property type="match status" value="1"/>
</dbReference>
<gene>
    <name evidence="2" type="ORF">LIP_0276</name>
</gene>
<evidence type="ECO:0000313" key="3">
    <source>
        <dbReference type="Proteomes" id="UP000065807"/>
    </source>
</evidence>
<reference evidence="3" key="2">
    <citation type="journal article" date="2016" name="Int. J. Syst. Evol. Microbiol.">
        <title>Complete genome sequence and cell structure of Limnochorda pilosa, a Gram-negative spore-former within the phylum Firmicutes.</title>
        <authorList>
            <person name="Watanabe M."/>
            <person name="Kojima H."/>
            <person name="Fukui M."/>
        </authorList>
    </citation>
    <scope>NUCLEOTIDE SEQUENCE [LARGE SCALE GENOMIC DNA]</scope>
    <source>
        <strain evidence="3">HC45</strain>
    </source>
</reference>
<proteinExistence type="predicted"/>
<dbReference type="AlphaFoldDB" id="A0A0K2SGA2"/>
<dbReference type="Gene3D" id="3.30.300.30">
    <property type="match status" value="1"/>
</dbReference>
<evidence type="ECO:0000313" key="2">
    <source>
        <dbReference type="EMBL" id="BAS26133.1"/>
    </source>
</evidence>
<dbReference type="SUPFAM" id="SSF56801">
    <property type="entry name" value="Acetyl-CoA synthetase-like"/>
    <property type="match status" value="1"/>
</dbReference>
<dbReference type="InterPro" id="IPR045851">
    <property type="entry name" value="AMP-bd_C_sf"/>
</dbReference>
<name>A0A0K2SGA2_LIMPI</name>
<dbReference type="Proteomes" id="UP000065807">
    <property type="component" value="Chromosome"/>
</dbReference>
<dbReference type="InterPro" id="IPR042099">
    <property type="entry name" value="ANL_N_sf"/>
</dbReference>
<keyword evidence="2" id="KW-0436">Ligase</keyword>
<dbReference type="PANTHER" id="PTHR43845">
    <property type="entry name" value="BLR5969 PROTEIN"/>
    <property type="match status" value="1"/>
</dbReference>
<organism evidence="2 3">
    <name type="scientific">Limnochorda pilosa</name>
    <dbReference type="NCBI Taxonomy" id="1555112"/>
    <lineage>
        <taxon>Bacteria</taxon>
        <taxon>Bacillati</taxon>
        <taxon>Bacillota</taxon>
        <taxon>Limnochordia</taxon>
        <taxon>Limnochordales</taxon>
        <taxon>Limnochordaceae</taxon>
        <taxon>Limnochorda</taxon>
    </lineage>
</organism>
<keyword evidence="3" id="KW-1185">Reference proteome</keyword>
<dbReference type="GO" id="GO:0016874">
    <property type="term" value="F:ligase activity"/>
    <property type="evidence" value="ECO:0007669"/>
    <property type="project" value="UniProtKB-KW"/>
</dbReference>
<accession>A0A0K2SGA2</accession>
<dbReference type="PANTHER" id="PTHR43845:SF1">
    <property type="entry name" value="BLR5969 PROTEIN"/>
    <property type="match status" value="1"/>
</dbReference>
<dbReference type="EMBL" id="AP014924">
    <property type="protein sequence ID" value="BAS26133.1"/>
    <property type="molecule type" value="Genomic_DNA"/>
</dbReference>
<reference evidence="3" key="1">
    <citation type="submission" date="2015-07" db="EMBL/GenBank/DDBJ databases">
        <title>Complete genome sequence and phylogenetic analysis of Limnochorda pilosa.</title>
        <authorList>
            <person name="Watanabe M."/>
            <person name="Kojima H."/>
            <person name="Fukui M."/>
        </authorList>
    </citation>
    <scope>NUCLEOTIDE SEQUENCE [LARGE SCALE GENOMIC DNA]</scope>
    <source>
        <strain evidence="3">HC45</strain>
    </source>
</reference>
<dbReference type="InterPro" id="IPR000873">
    <property type="entry name" value="AMP-dep_synth/lig_dom"/>
</dbReference>
<evidence type="ECO:0000259" key="1">
    <source>
        <dbReference type="Pfam" id="PF00501"/>
    </source>
</evidence>